<dbReference type="InterPro" id="IPR058047">
    <property type="entry name" value="CPSase_preATP-grasp"/>
</dbReference>
<feature type="domain" description="MGS-like" evidence="18">
    <location>
        <begin position="520"/>
        <end position="660"/>
    </location>
</feature>
<dbReference type="SUPFAM" id="SSF48108">
    <property type="entry name" value="Carbamoyl phosphate synthetase, large subunit connection domain"/>
    <property type="match status" value="1"/>
</dbReference>
<evidence type="ECO:0000256" key="3">
    <source>
        <dbReference type="ARBA" id="ARBA00022571"/>
    </source>
</evidence>
<evidence type="ECO:0000259" key="17">
    <source>
        <dbReference type="PROSITE" id="PS50975"/>
    </source>
</evidence>
<dbReference type="Pfam" id="PF02786">
    <property type="entry name" value="CPSase_L_D2"/>
    <property type="match status" value="2"/>
</dbReference>
<dbReference type="InterPro" id="IPR036914">
    <property type="entry name" value="MGS-like_dom_sf"/>
</dbReference>
<dbReference type="FunFam" id="3.40.50.20:FF:000001">
    <property type="entry name" value="Carbamoyl-phosphate synthase large chain"/>
    <property type="match status" value="1"/>
</dbReference>
<evidence type="ECO:0000256" key="10">
    <source>
        <dbReference type="ARBA" id="ARBA00022842"/>
    </source>
</evidence>
<dbReference type="GO" id="GO:0044205">
    <property type="term" value="P:'de novo' UMP biosynthetic process"/>
    <property type="evidence" value="ECO:0007669"/>
    <property type="project" value="UniProtKB-UniPathway"/>
</dbReference>
<protein>
    <submittedName>
        <fullName evidence="19">Carbamoyl-phosphate synthase large chain</fullName>
        <ecNumber evidence="19">6.3.5.5</ecNumber>
    </submittedName>
</protein>
<evidence type="ECO:0000256" key="12">
    <source>
        <dbReference type="ARBA" id="ARBA00023211"/>
    </source>
</evidence>
<evidence type="ECO:0000256" key="2">
    <source>
        <dbReference type="ARBA" id="ARBA00009799"/>
    </source>
</evidence>
<dbReference type="SUPFAM" id="SSF52440">
    <property type="entry name" value="PreATP-grasp domain"/>
    <property type="match status" value="2"/>
</dbReference>
<keyword evidence="11" id="KW-0665">Pyrimidine biosynthesis</keyword>
<dbReference type="InterPro" id="IPR011761">
    <property type="entry name" value="ATP-grasp"/>
</dbReference>
<evidence type="ECO:0000256" key="5">
    <source>
        <dbReference type="ARBA" id="ARBA00022605"/>
    </source>
</evidence>
<dbReference type="EC" id="6.3.5.5" evidence="19"/>
<dbReference type="InterPro" id="IPR033937">
    <property type="entry name" value="MGS_CPS_CarB"/>
</dbReference>
<dbReference type="InterPro" id="IPR036897">
    <property type="entry name" value="CarbamoylP_synth_lsu_oligo_sf"/>
</dbReference>
<feature type="compositionally biased region" description="Basic and acidic residues" evidence="16">
    <location>
        <begin position="329"/>
        <end position="341"/>
    </location>
</feature>
<dbReference type="PANTHER" id="PTHR11405:SF53">
    <property type="entry name" value="CARBAMOYL-PHOSPHATE SYNTHASE [AMMONIA], MITOCHONDRIAL"/>
    <property type="match status" value="1"/>
</dbReference>
<dbReference type="GO" id="GO:0046872">
    <property type="term" value="F:metal ion binding"/>
    <property type="evidence" value="ECO:0007669"/>
    <property type="project" value="UniProtKB-KW"/>
</dbReference>
<evidence type="ECO:0000256" key="8">
    <source>
        <dbReference type="ARBA" id="ARBA00022741"/>
    </source>
</evidence>
<keyword evidence="3" id="KW-0055">Arginine biosynthesis</keyword>
<keyword evidence="4 19" id="KW-0436">Ligase</keyword>
<dbReference type="SUPFAM" id="SSF52335">
    <property type="entry name" value="Methylglyoxal synthase-like"/>
    <property type="match status" value="1"/>
</dbReference>
<dbReference type="GO" id="GO:0004088">
    <property type="term" value="F:carbamoyl-phosphate synthase (glutamine-hydrolyzing) activity"/>
    <property type="evidence" value="ECO:0007669"/>
    <property type="project" value="UniProtKB-EC"/>
</dbReference>
<dbReference type="InterPro" id="IPR005479">
    <property type="entry name" value="CPAse_ATP-bd"/>
</dbReference>
<dbReference type="InterPro" id="IPR016185">
    <property type="entry name" value="PreATP-grasp_dom_sf"/>
</dbReference>
<keyword evidence="9 15" id="KW-0067">ATP-binding</keyword>
<dbReference type="InterPro" id="IPR011607">
    <property type="entry name" value="MGS-like_dom"/>
</dbReference>
<evidence type="ECO:0000256" key="4">
    <source>
        <dbReference type="ARBA" id="ARBA00022598"/>
    </source>
</evidence>
<feature type="region of interest" description="Disordered" evidence="16">
    <location>
        <begin position="329"/>
        <end position="350"/>
    </location>
</feature>
<dbReference type="GO" id="GO:0006526">
    <property type="term" value="P:L-arginine biosynthetic process"/>
    <property type="evidence" value="ECO:0007669"/>
    <property type="project" value="UniProtKB-KW"/>
</dbReference>
<comment type="catalytic activity">
    <reaction evidence="13">
        <text>hydrogencarbonate + NH4(+) + 2 ATP = carbamoyl phosphate + 2 ADP + phosphate + 2 H(+)</text>
        <dbReference type="Rhea" id="RHEA:18029"/>
        <dbReference type="ChEBI" id="CHEBI:15378"/>
        <dbReference type="ChEBI" id="CHEBI:17544"/>
        <dbReference type="ChEBI" id="CHEBI:28938"/>
        <dbReference type="ChEBI" id="CHEBI:30616"/>
        <dbReference type="ChEBI" id="CHEBI:43474"/>
        <dbReference type="ChEBI" id="CHEBI:58228"/>
        <dbReference type="ChEBI" id="CHEBI:456216"/>
        <dbReference type="EC" id="6.3.4.16"/>
    </reaction>
</comment>
<dbReference type="Gene3D" id="1.10.1030.10">
    <property type="entry name" value="Carbamoyl-phosphate synthetase, large subunit oligomerisation domain"/>
    <property type="match status" value="1"/>
</dbReference>
<evidence type="ECO:0000256" key="15">
    <source>
        <dbReference type="PROSITE-ProRule" id="PRU00409"/>
    </source>
</evidence>
<keyword evidence="5" id="KW-0028">Amino-acid biosynthesis</keyword>
<evidence type="ECO:0000256" key="6">
    <source>
        <dbReference type="ARBA" id="ARBA00022723"/>
    </source>
</evidence>
<evidence type="ECO:0000256" key="1">
    <source>
        <dbReference type="ARBA" id="ARBA00005077"/>
    </source>
</evidence>
<dbReference type="PRINTS" id="PR00098">
    <property type="entry name" value="CPSASE"/>
</dbReference>
<dbReference type="Pfam" id="PF25596">
    <property type="entry name" value="CPSase_L_D1"/>
    <property type="match status" value="2"/>
</dbReference>
<dbReference type="Gene3D" id="3.40.50.20">
    <property type="match status" value="1"/>
</dbReference>
<evidence type="ECO:0000259" key="18">
    <source>
        <dbReference type="PROSITE" id="PS51855"/>
    </source>
</evidence>
<evidence type="ECO:0000313" key="19">
    <source>
        <dbReference type="EMBL" id="CAA9408036.1"/>
    </source>
</evidence>
<dbReference type="FunFam" id="3.30.1490.20:FF:000001">
    <property type="entry name" value="Carbamoyl-phosphate synthase large chain"/>
    <property type="match status" value="1"/>
</dbReference>
<gene>
    <name evidence="19" type="ORF">AVDCRST_MAG64-2128</name>
</gene>
<dbReference type="FunFam" id="3.30.470.20:FF:000026">
    <property type="entry name" value="Carbamoyl-phosphate synthase large chain"/>
    <property type="match status" value="1"/>
</dbReference>
<evidence type="ECO:0000256" key="14">
    <source>
        <dbReference type="ARBA" id="ARBA00048816"/>
    </source>
</evidence>
<evidence type="ECO:0000256" key="7">
    <source>
        <dbReference type="ARBA" id="ARBA00022737"/>
    </source>
</evidence>
<dbReference type="InterPro" id="IPR005483">
    <property type="entry name" value="CPSase_dom"/>
</dbReference>
<evidence type="ECO:0000256" key="13">
    <source>
        <dbReference type="ARBA" id="ARBA00047359"/>
    </source>
</evidence>
<dbReference type="SUPFAM" id="SSF56059">
    <property type="entry name" value="Glutathione synthetase ATP-binding domain-like"/>
    <property type="match status" value="2"/>
</dbReference>
<dbReference type="Pfam" id="PF02142">
    <property type="entry name" value="MGS"/>
    <property type="match status" value="1"/>
</dbReference>
<evidence type="ECO:0000256" key="9">
    <source>
        <dbReference type="ARBA" id="ARBA00022840"/>
    </source>
</evidence>
<feature type="domain" description="ATP-grasp" evidence="17">
    <location>
        <begin position="235"/>
        <end position="453"/>
    </location>
</feature>
<dbReference type="Gene3D" id="3.30.470.20">
    <property type="entry name" value="ATP-grasp fold, B domain"/>
    <property type="match status" value="1"/>
</dbReference>
<keyword evidence="7" id="KW-0677">Repeat</keyword>
<dbReference type="PANTHER" id="PTHR11405">
    <property type="entry name" value="CARBAMOYLTRANSFERASE FAMILY MEMBER"/>
    <property type="match status" value="1"/>
</dbReference>
<feature type="non-terminal residue" evidence="19">
    <location>
        <position position="1"/>
    </location>
</feature>
<comment type="pathway">
    <text evidence="1">Amino-acid biosynthesis; L-arginine biosynthesis; carbamoyl phosphate from bicarbonate: step 1/1.</text>
</comment>
<dbReference type="SMART" id="SM00851">
    <property type="entry name" value="MGS"/>
    <property type="match status" value="1"/>
</dbReference>
<sequence>VVPLKGLSKLIEPAKQLGYSDVQLAAALGATPEHVRRFRKAIGVSPVYKLVDTCAAEFEASTPYYYSTYEAPFTVNGKPVHEDEIRLTDRPKVIIIGGGPNRIGQGIEFDYCCVQAAFALRELGIESVMINSNPETVSTDYDTSDLLFFEPLTHEDILNICERLNGGPFRRVGTAHQDQEVGGAHPTKNLVHGVIVQFGGQTPLNLARGLQEAGVPIIGTSVDSIDAAGDREQFRDLLQRLGLKQPENGIARNINEAREIAKRIGYPVLVRPSFVLGGRAMEIVSDEAQLNFYMTYAVEASGDSPILIDKFLDAATEVDVDCLADYESKDEGGRMKDEGGRDSSFSPHPSSLDSRAIIIGVMEHIEEAGIHSGDSACALPPYSLPPEIVAKLKEQTRALAAALRVRGLMNVQYAIRDGEIYVIEVNPRASRTVPFVGKATGVPWAKIAAKVMAGETLAGLGVTEQPDPPHTSVKESVFPFSKFPGVDVILGPEMRSTGEVMGIDRDFPMAFAKAQLGAGTLLPTKGTVFISVRDGDKDAIVPVARMLADSGLAILATSGTHAVLARHDIPATRISKLAEGRPNIKDFIKNGKVNLIINTPTRKGPQTDEGKIRALAVLNKVPMVTTATGANAAALAIRAMQANDWGVRPLQDYFAASPRG</sequence>
<reference evidence="19" key="1">
    <citation type="submission" date="2020-02" db="EMBL/GenBank/DDBJ databases">
        <authorList>
            <person name="Meier V. D."/>
        </authorList>
    </citation>
    <scope>NUCLEOTIDE SEQUENCE</scope>
    <source>
        <strain evidence="19">AVDCRST_MAG64</strain>
    </source>
</reference>
<keyword evidence="6" id="KW-0479">Metal-binding</keyword>
<comment type="catalytic activity">
    <reaction evidence="14">
        <text>hydrogencarbonate + L-glutamine + 2 ATP + H2O = carbamoyl phosphate + L-glutamate + 2 ADP + phosphate + 2 H(+)</text>
        <dbReference type="Rhea" id="RHEA:18633"/>
        <dbReference type="ChEBI" id="CHEBI:15377"/>
        <dbReference type="ChEBI" id="CHEBI:15378"/>
        <dbReference type="ChEBI" id="CHEBI:17544"/>
        <dbReference type="ChEBI" id="CHEBI:29985"/>
        <dbReference type="ChEBI" id="CHEBI:30616"/>
        <dbReference type="ChEBI" id="CHEBI:43474"/>
        <dbReference type="ChEBI" id="CHEBI:58228"/>
        <dbReference type="ChEBI" id="CHEBI:58359"/>
        <dbReference type="ChEBI" id="CHEBI:456216"/>
        <dbReference type="EC" id="6.3.5.5"/>
    </reaction>
</comment>
<dbReference type="PROSITE" id="PS00866">
    <property type="entry name" value="CPSASE_1"/>
    <property type="match status" value="1"/>
</dbReference>
<organism evidence="19">
    <name type="scientific">uncultured Phycisphaerae bacterium</name>
    <dbReference type="NCBI Taxonomy" id="904963"/>
    <lineage>
        <taxon>Bacteria</taxon>
        <taxon>Pseudomonadati</taxon>
        <taxon>Planctomycetota</taxon>
        <taxon>Phycisphaerae</taxon>
        <taxon>environmental samples</taxon>
    </lineage>
</organism>
<dbReference type="UniPathway" id="UPA00070">
    <property type="reaction ID" value="UER00115"/>
</dbReference>
<keyword evidence="12" id="KW-0464">Manganese</keyword>
<comment type="similarity">
    <text evidence="2">Belongs to the CarB family.</text>
</comment>
<keyword evidence="8 15" id="KW-0547">Nucleotide-binding</keyword>
<evidence type="ECO:0000256" key="11">
    <source>
        <dbReference type="ARBA" id="ARBA00022975"/>
    </source>
</evidence>
<dbReference type="Gene3D" id="3.40.50.1380">
    <property type="entry name" value="Methylglyoxal synthase-like domain"/>
    <property type="match status" value="1"/>
</dbReference>
<evidence type="ECO:0000256" key="16">
    <source>
        <dbReference type="SAM" id="MobiDB-lite"/>
    </source>
</evidence>
<dbReference type="PROSITE" id="PS00867">
    <property type="entry name" value="CPSASE_2"/>
    <property type="match status" value="1"/>
</dbReference>
<dbReference type="SMART" id="SM01096">
    <property type="entry name" value="CPSase_L_D3"/>
    <property type="match status" value="1"/>
</dbReference>
<dbReference type="AlphaFoldDB" id="A0A6J4PAH4"/>
<proteinExistence type="inferred from homology"/>
<dbReference type="CDD" id="cd01424">
    <property type="entry name" value="MGS_CPS_II"/>
    <property type="match status" value="1"/>
</dbReference>
<dbReference type="PROSITE" id="PS51855">
    <property type="entry name" value="MGS"/>
    <property type="match status" value="1"/>
</dbReference>
<dbReference type="GO" id="GO:0005737">
    <property type="term" value="C:cytoplasm"/>
    <property type="evidence" value="ECO:0007669"/>
    <property type="project" value="TreeGrafter"/>
</dbReference>
<dbReference type="EMBL" id="CADCUQ010000478">
    <property type="protein sequence ID" value="CAA9408036.1"/>
    <property type="molecule type" value="Genomic_DNA"/>
</dbReference>
<accession>A0A6J4PAH4</accession>
<keyword evidence="10" id="KW-0460">Magnesium</keyword>
<dbReference type="NCBIfam" id="NF003671">
    <property type="entry name" value="PRK05294.1"/>
    <property type="match status" value="1"/>
</dbReference>
<dbReference type="GO" id="GO:0004087">
    <property type="term" value="F:carbamoyl-phosphate synthase (ammonia) activity"/>
    <property type="evidence" value="ECO:0007669"/>
    <property type="project" value="UniProtKB-EC"/>
</dbReference>
<dbReference type="InterPro" id="IPR005480">
    <property type="entry name" value="CPSase_lsu_oligo"/>
</dbReference>
<dbReference type="PROSITE" id="PS50975">
    <property type="entry name" value="ATP_GRASP"/>
    <property type="match status" value="1"/>
</dbReference>
<name>A0A6J4PAH4_9BACT</name>
<dbReference type="GO" id="GO:0006541">
    <property type="term" value="P:glutamine metabolic process"/>
    <property type="evidence" value="ECO:0007669"/>
    <property type="project" value="TreeGrafter"/>
</dbReference>
<dbReference type="GO" id="GO:0005524">
    <property type="term" value="F:ATP binding"/>
    <property type="evidence" value="ECO:0007669"/>
    <property type="project" value="UniProtKB-UniRule"/>
</dbReference>